<reference evidence="3 4" key="1">
    <citation type="submission" date="2020-08" db="EMBL/GenBank/DDBJ databases">
        <title>Edaphobacter telluris sp. nov. and Acidobacterium dinghuensis sp. nov., two acidobacteria isolated from forest soil.</title>
        <authorList>
            <person name="Fu J."/>
            <person name="Qiu L."/>
        </authorList>
    </citation>
    <scope>NUCLEOTIDE SEQUENCE [LARGE SCALE GENOMIC DNA]</scope>
    <source>
        <strain evidence="3">4Y35</strain>
    </source>
</reference>
<dbReference type="Proteomes" id="UP000515312">
    <property type="component" value="Chromosome"/>
</dbReference>
<proteinExistence type="inferred from homology"/>
<gene>
    <name evidence="3" type="ORF">H7849_13605</name>
</gene>
<comment type="similarity">
    <text evidence="1">Belongs to the bactofilin family.</text>
</comment>
<evidence type="ECO:0000313" key="3">
    <source>
        <dbReference type="EMBL" id="QNI30225.1"/>
    </source>
</evidence>
<keyword evidence="4" id="KW-1185">Reference proteome</keyword>
<dbReference type="AlphaFoldDB" id="A0A7G8BCF5"/>
<dbReference type="EMBL" id="CP060394">
    <property type="protein sequence ID" value="QNI30225.1"/>
    <property type="molecule type" value="Genomic_DNA"/>
</dbReference>
<accession>A0A7G8BCF5</accession>
<dbReference type="PANTHER" id="PTHR35024">
    <property type="entry name" value="HYPOTHETICAL CYTOSOLIC PROTEIN"/>
    <property type="match status" value="1"/>
</dbReference>
<name>A0A7G8BCF5_9BACT</name>
<evidence type="ECO:0000256" key="2">
    <source>
        <dbReference type="SAM" id="MobiDB-lite"/>
    </source>
</evidence>
<evidence type="ECO:0000256" key="1">
    <source>
        <dbReference type="ARBA" id="ARBA00044755"/>
    </source>
</evidence>
<dbReference type="RefSeq" id="WP_186739946.1">
    <property type="nucleotide sequence ID" value="NZ_CP060394.1"/>
</dbReference>
<dbReference type="KEGG" id="adin:H7849_13605"/>
<protein>
    <submittedName>
        <fullName evidence="3">Polymer-forming cytoskeletal protein</fullName>
    </submittedName>
</protein>
<sequence length="139" mass="14170">MAAGDSTTATIGKSVQIRGEVKGSEDLLVDGLVEGTVTLTDSRLTIGANARVQANVSARDVVVLGTLNGNINATGRVELRSGCRVTGDLRAARLSIEENSVFSGKVDLIQGSGATEKSATSAQPAVQSEKAGALFNAPN</sequence>
<dbReference type="Pfam" id="PF04519">
    <property type="entry name" value="Bactofilin"/>
    <property type="match status" value="1"/>
</dbReference>
<organism evidence="3 4">
    <name type="scientific">Alloacidobacterium dinghuense</name>
    <dbReference type="NCBI Taxonomy" id="2763107"/>
    <lineage>
        <taxon>Bacteria</taxon>
        <taxon>Pseudomonadati</taxon>
        <taxon>Acidobacteriota</taxon>
        <taxon>Terriglobia</taxon>
        <taxon>Terriglobales</taxon>
        <taxon>Acidobacteriaceae</taxon>
        <taxon>Alloacidobacterium</taxon>
    </lineage>
</organism>
<evidence type="ECO:0000313" key="4">
    <source>
        <dbReference type="Proteomes" id="UP000515312"/>
    </source>
</evidence>
<feature type="region of interest" description="Disordered" evidence="2">
    <location>
        <begin position="113"/>
        <end position="139"/>
    </location>
</feature>
<feature type="compositionally biased region" description="Polar residues" evidence="2">
    <location>
        <begin position="113"/>
        <end position="126"/>
    </location>
</feature>
<dbReference type="PANTHER" id="PTHR35024:SF4">
    <property type="entry name" value="POLYMER-FORMING CYTOSKELETAL PROTEIN"/>
    <property type="match status" value="1"/>
</dbReference>
<dbReference type="InterPro" id="IPR007607">
    <property type="entry name" value="BacA/B"/>
</dbReference>